<accession>A0A346Y6Y9</accession>
<gene>
    <name evidence="2" type="ORF">DVS28_b0496</name>
</gene>
<feature type="compositionally biased region" description="Basic and acidic residues" evidence="1">
    <location>
        <begin position="261"/>
        <end position="274"/>
    </location>
</feature>
<feature type="compositionally biased region" description="Basic and acidic residues" evidence="1">
    <location>
        <begin position="143"/>
        <end position="168"/>
    </location>
</feature>
<feature type="compositionally biased region" description="Basic and acidic residues" evidence="1">
    <location>
        <begin position="224"/>
        <end position="254"/>
    </location>
</feature>
<feature type="compositionally biased region" description="Basic and acidic residues" evidence="1">
    <location>
        <begin position="175"/>
        <end position="217"/>
    </location>
</feature>
<keyword evidence="3" id="KW-1185">Reference proteome</keyword>
<sequence length="390" mass="43334">MPDPFATGSQPAMRPSDIEDFRQAQAASDEVIAAKSHLFGRDHVRDRIRIEWIVNDITPEPDGWITIHGSHNSRGVAWGRWPDTAETVHPDTGSYRDPDGFNRAGWKTVGGWPGGDANDRHDSPTRRGRDVHRDTGTIYGPDGFDRRGIDAEGYRRDGFHTRTGFTRDGHHRNGTTRDDKGYDVHGRDAQGIDRYGRDPDGHDRHGWHSSGTHRDTGTRFGPDGFDRSGRDTDGYDRQGFDRLGWDRDGNHRASGEPYEPANRDGDRWGRPTTADHDGRVWGYVPGIGGPTRNGGTLPIAEWATDWAHPHAFNDSEGDLTITVTCAGDDGPERTVWDIEASWENGSGESARWSGSIVRPASDPGDVVHAARRDALRGIESADVDYEDPRY</sequence>
<proteinExistence type="predicted"/>
<dbReference type="Proteomes" id="UP000264006">
    <property type="component" value="Plasmid pEDY32-46I"/>
</dbReference>
<organism evidence="2 3">
    <name type="scientific">Euzebya pacifica</name>
    <dbReference type="NCBI Taxonomy" id="1608957"/>
    <lineage>
        <taxon>Bacteria</taxon>
        <taxon>Bacillati</taxon>
        <taxon>Actinomycetota</taxon>
        <taxon>Nitriliruptoria</taxon>
        <taxon>Euzebyales</taxon>
    </lineage>
</organism>
<protein>
    <submittedName>
        <fullName evidence="2">P48 eggshell protein</fullName>
    </submittedName>
</protein>
<dbReference type="AlphaFoldDB" id="A0A346Y6Y9"/>
<evidence type="ECO:0000256" key="1">
    <source>
        <dbReference type="SAM" id="MobiDB-lite"/>
    </source>
</evidence>
<dbReference type="EMBL" id="CP031166">
    <property type="protein sequence ID" value="AXV10236.1"/>
    <property type="molecule type" value="Genomic_DNA"/>
</dbReference>
<name>A0A346Y6Y9_9ACTN</name>
<feature type="region of interest" description="Disordered" evidence="1">
    <location>
        <begin position="108"/>
        <end position="274"/>
    </location>
</feature>
<evidence type="ECO:0000313" key="2">
    <source>
        <dbReference type="EMBL" id="AXV10236.1"/>
    </source>
</evidence>
<keyword evidence="2" id="KW-0614">Plasmid</keyword>
<feature type="compositionally biased region" description="Basic and acidic residues" evidence="1">
    <location>
        <begin position="117"/>
        <end position="135"/>
    </location>
</feature>
<dbReference type="KEGG" id="euz:DVS28_b0496"/>
<geneLocation type="plasmid" evidence="3">
    <name>pedy32-46i</name>
</geneLocation>
<reference evidence="2 3" key="1">
    <citation type="submission" date="2018-09" db="EMBL/GenBank/DDBJ databases">
        <title>Complete genome sequence of Euzebya sp. DY32-46 isolated from seawater of Pacific Ocean.</title>
        <authorList>
            <person name="Xu L."/>
            <person name="Wu Y.-H."/>
            <person name="Xu X.-W."/>
        </authorList>
    </citation>
    <scope>NUCLEOTIDE SEQUENCE [LARGE SCALE GENOMIC DNA]</scope>
    <source>
        <strain evidence="2 3">DY32-46</strain>
        <plasmid evidence="3">pedy32-46i</plasmid>
    </source>
</reference>
<evidence type="ECO:0000313" key="3">
    <source>
        <dbReference type="Proteomes" id="UP000264006"/>
    </source>
</evidence>